<evidence type="ECO:0000313" key="7">
    <source>
        <dbReference type="EMBL" id="MEQ2281222.1"/>
    </source>
</evidence>
<evidence type="ECO:0000256" key="3">
    <source>
        <dbReference type="ARBA" id="ARBA00022989"/>
    </source>
</evidence>
<reference evidence="7 8" key="1">
    <citation type="submission" date="2021-06" db="EMBL/GenBank/DDBJ databases">
        <authorList>
            <person name="Palmer J.M."/>
        </authorList>
    </citation>
    <scope>NUCLEOTIDE SEQUENCE [LARGE SCALE GENOMIC DNA]</scope>
    <source>
        <strain evidence="7 8">AS_MEX2019</strain>
        <tissue evidence="7">Muscle</tissue>
    </source>
</reference>
<feature type="non-terminal residue" evidence="7">
    <location>
        <position position="1"/>
    </location>
</feature>
<name>A0ABV0XIF6_9TELE</name>
<dbReference type="Gene3D" id="2.60.40.10">
    <property type="entry name" value="Immunoglobulins"/>
    <property type="match status" value="1"/>
</dbReference>
<dbReference type="InterPro" id="IPR051036">
    <property type="entry name" value="SIGLEC"/>
</dbReference>
<evidence type="ECO:0000256" key="2">
    <source>
        <dbReference type="ARBA" id="ARBA00022692"/>
    </source>
</evidence>
<dbReference type="InterPro" id="IPR007110">
    <property type="entry name" value="Ig-like_dom"/>
</dbReference>
<keyword evidence="8" id="KW-1185">Reference proteome</keyword>
<dbReference type="Pfam" id="PF13895">
    <property type="entry name" value="Ig_2"/>
    <property type="match status" value="1"/>
</dbReference>
<evidence type="ECO:0000313" key="8">
    <source>
        <dbReference type="Proteomes" id="UP001469553"/>
    </source>
</evidence>
<feature type="domain" description="Ig-like" evidence="6">
    <location>
        <begin position="2"/>
        <end position="81"/>
    </location>
</feature>
<comment type="subcellular location">
    <subcellularLocation>
        <location evidence="1">Membrane</location>
        <topology evidence="1">Single-pass membrane protein</topology>
    </subcellularLocation>
</comment>
<comment type="caution">
    <text evidence="7">The sequence shown here is derived from an EMBL/GenBank/DDBJ whole genome shotgun (WGS) entry which is preliminary data.</text>
</comment>
<protein>
    <recommendedName>
        <fullName evidence="6">Ig-like domain-containing protein</fullName>
    </recommendedName>
</protein>
<evidence type="ECO:0000256" key="1">
    <source>
        <dbReference type="ARBA" id="ARBA00004167"/>
    </source>
</evidence>
<feature type="transmembrane region" description="Helical" evidence="5">
    <location>
        <begin position="92"/>
        <end position="113"/>
    </location>
</feature>
<keyword evidence="2 5" id="KW-0812">Transmembrane</keyword>
<accession>A0ABV0XIF6</accession>
<dbReference type="PANTHER" id="PTHR12035">
    <property type="entry name" value="SIALIC ACID BINDING IMMUNOGLOBULIN-LIKE LECTIN"/>
    <property type="match status" value="1"/>
</dbReference>
<dbReference type="Proteomes" id="UP001469553">
    <property type="component" value="Unassembled WGS sequence"/>
</dbReference>
<dbReference type="PANTHER" id="PTHR12035:SF125">
    <property type="entry name" value="SIALIC ACID-BINDING IG-LIKE LECTIN 5"/>
    <property type="match status" value="1"/>
</dbReference>
<dbReference type="SUPFAM" id="SSF48726">
    <property type="entry name" value="Immunoglobulin"/>
    <property type="match status" value="1"/>
</dbReference>
<gene>
    <name evidence="7" type="ORF">AMECASPLE_028164</name>
</gene>
<organism evidence="7 8">
    <name type="scientific">Ameca splendens</name>
    <dbReference type="NCBI Taxonomy" id="208324"/>
    <lineage>
        <taxon>Eukaryota</taxon>
        <taxon>Metazoa</taxon>
        <taxon>Chordata</taxon>
        <taxon>Craniata</taxon>
        <taxon>Vertebrata</taxon>
        <taxon>Euteleostomi</taxon>
        <taxon>Actinopterygii</taxon>
        <taxon>Neopterygii</taxon>
        <taxon>Teleostei</taxon>
        <taxon>Neoteleostei</taxon>
        <taxon>Acanthomorphata</taxon>
        <taxon>Ovalentaria</taxon>
        <taxon>Atherinomorphae</taxon>
        <taxon>Cyprinodontiformes</taxon>
        <taxon>Goodeidae</taxon>
        <taxon>Ameca</taxon>
    </lineage>
</organism>
<dbReference type="EMBL" id="JAHRIP010003070">
    <property type="protein sequence ID" value="MEQ2281222.1"/>
    <property type="molecule type" value="Genomic_DNA"/>
</dbReference>
<dbReference type="PROSITE" id="PS50835">
    <property type="entry name" value="IG_LIKE"/>
    <property type="match status" value="1"/>
</dbReference>
<dbReference type="InterPro" id="IPR013783">
    <property type="entry name" value="Ig-like_fold"/>
</dbReference>
<proteinExistence type="predicted"/>
<evidence type="ECO:0000259" key="6">
    <source>
        <dbReference type="PROSITE" id="PS50835"/>
    </source>
</evidence>
<keyword evidence="4 5" id="KW-0472">Membrane</keyword>
<dbReference type="InterPro" id="IPR036179">
    <property type="entry name" value="Ig-like_dom_sf"/>
</dbReference>
<evidence type="ECO:0000256" key="5">
    <source>
        <dbReference type="SAM" id="Phobius"/>
    </source>
</evidence>
<evidence type="ECO:0000256" key="4">
    <source>
        <dbReference type="ARBA" id="ARBA00023136"/>
    </source>
</evidence>
<keyword evidence="3 5" id="KW-1133">Transmembrane helix</keyword>
<sequence>APKDTSASIRPSGLVSAGSWVELNCSSRAKPPASFTWFRNSKHGAINVSVGQVYSFNVTEGGEFYCVATNDLGQQRSSVIHLRFEGLLTGHLSWLLIAVAIGICLLICLVVYVRCFKSKQPTPQQTQTPTGEEATVQTPSKAEEELHYGEVAFFKRKPKASSISVENSKEEETIYTHIKVSKSTKCSTQSPEDLYAQVKKK</sequence>